<evidence type="ECO:0000313" key="1">
    <source>
        <dbReference type="EMBL" id="MVB09468.1"/>
    </source>
</evidence>
<protein>
    <submittedName>
        <fullName evidence="1">Uncharacterized protein</fullName>
    </submittedName>
</protein>
<evidence type="ECO:0000313" key="2">
    <source>
        <dbReference type="Proteomes" id="UP000469440"/>
    </source>
</evidence>
<name>A0A6N8HUZ8_9FIRM</name>
<comment type="caution">
    <text evidence="1">The sequence shown here is derived from an EMBL/GenBank/DDBJ whole genome shotgun (WGS) entry which is preliminary data.</text>
</comment>
<proteinExistence type="predicted"/>
<dbReference type="Proteomes" id="UP000469440">
    <property type="component" value="Unassembled WGS sequence"/>
</dbReference>
<keyword evidence="2" id="KW-1185">Reference proteome</keyword>
<gene>
    <name evidence="1" type="ORF">CAFE_01240</name>
</gene>
<dbReference type="AlphaFoldDB" id="A0A6N8HUZ8"/>
<accession>A0A6N8HUZ8</accession>
<dbReference type="EMBL" id="VWXL01000003">
    <property type="protein sequence ID" value="MVB09468.1"/>
    <property type="molecule type" value="Genomic_DNA"/>
</dbReference>
<reference evidence="1 2" key="1">
    <citation type="submission" date="2019-09" db="EMBL/GenBank/DDBJ databases">
        <title>Genome sequence of Clostridium sp. EA1.</title>
        <authorList>
            <person name="Poehlein A."/>
            <person name="Bengelsdorf F.R."/>
            <person name="Daniel R."/>
        </authorList>
    </citation>
    <scope>NUCLEOTIDE SEQUENCE [LARGE SCALE GENOMIC DNA]</scope>
    <source>
        <strain evidence="1 2">EA1</strain>
    </source>
</reference>
<dbReference type="RefSeq" id="WP_156989487.1">
    <property type="nucleotide sequence ID" value="NZ_VWXL01000003.1"/>
</dbReference>
<dbReference type="OrthoDB" id="2082703at2"/>
<sequence>MPGKITAKEFEDKVLETEEVVIRLRCPNDQMVDSYDFTRKAADNTSLTDWLETRIKPRIGDLTCDVIDGQTFQKPHGRTSMAKLRDTYAR</sequence>
<organism evidence="1 2">
    <name type="scientific">Caproicibacter fermentans</name>
    <dbReference type="NCBI Taxonomy" id="2576756"/>
    <lineage>
        <taxon>Bacteria</taxon>
        <taxon>Bacillati</taxon>
        <taxon>Bacillota</taxon>
        <taxon>Clostridia</taxon>
        <taxon>Eubacteriales</taxon>
        <taxon>Acutalibacteraceae</taxon>
        <taxon>Caproicibacter</taxon>
    </lineage>
</organism>